<organism evidence="5 6">
    <name type="scientific">Durusdinium trenchii</name>
    <dbReference type="NCBI Taxonomy" id="1381693"/>
    <lineage>
        <taxon>Eukaryota</taxon>
        <taxon>Sar</taxon>
        <taxon>Alveolata</taxon>
        <taxon>Dinophyceae</taxon>
        <taxon>Suessiales</taxon>
        <taxon>Symbiodiniaceae</taxon>
        <taxon>Durusdinium</taxon>
    </lineage>
</organism>
<evidence type="ECO:0000259" key="4">
    <source>
        <dbReference type="Pfam" id="PF07589"/>
    </source>
</evidence>
<dbReference type="InterPro" id="IPR051043">
    <property type="entry name" value="Sulfatase_Mod_Factor_Kinase"/>
</dbReference>
<dbReference type="InterPro" id="IPR013424">
    <property type="entry name" value="Ice-binding_C"/>
</dbReference>
<dbReference type="SUPFAM" id="SSF56436">
    <property type="entry name" value="C-type lectin-like"/>
    <property type="match status" value="1"/>
</dbReference>
<protein>
    <submittedName>
        <fullName evidence="5">PEP-CTERM sorting domain-containing protein</fullName>
    </submittedName>
</protein>
<sequence>MSRTIAAHLVFGAIYLLLPQAATAAPITIDTVPIGNLGNSADTYGIGLGAVSYAYNIGTTEVTNAQYAAFLNAKAASDPLGLYNTNMASGFGGISRSGSSGSYTYAPISGRENKPVNNVSWYDTIRFANWLHNGQGAGDTETGAYTILGGTATPTNGLSITRNPNAAWWLPSEDEWYKAAYHKNDGNTGNYFLYPTGSDIDPTAELPVGGSNSANYESARNNLTDVGAYSFSTSPYGTFDQGGNVSELNETLVSGLFRGLRGGSFLTNEFPLRASVPQSYDPTFENPSIGFRVATVPEPSSLALASMGLLSIGLLVRRRRVVVGQASSSSGTEAFRWTSSGGMIGLGDLPGGGFFSNAYDVSADGAVVVGSGYSNSVYGTPIYEAYRWTSGSGMVGLDNLSGGYASSYAYGVSDDGSVVVGMSESGGVSQAFRWTSGSGMVGLGDLPDGGYGSYAIASSPDGSVVVGWGTSASGYEAFRWTAGSGMVGLGDLPGGIFYSTAYDVSDDGLVIVGRGYSASGQEAFLWTSGDGMVGLGDLPGGSFNSTARGVSADGSVVVGQSSSAQGTEAFLWDDANGMRSLKDVLTSEYGLDLTDWSLYDARGISADGRTIVGTGVNPDGDTEAWVAVVPEPSSFVLAGFGLVALVLSSWSGSISLDFWRRDGGYFSSDAHSVSADGTVVVGQGTSASGVEAFRWTSSGGMVGLGDLPGGNYYSLATGVSADGSVVVGRGFSALGEEAFRWTSGSGMVGLGDLPGGAVRSEASGVSGDGSIVVGHSYSALGSEAFLWDDANGMRSLKDVLTLEYGLDLTGWNLRGARGISADGRTIVGYGTNPNGFGEAWVAVVPEPSSFLLAGLGLSDYPTASKFRMNPPCSRTTCNRKRLTMKTSATITTTAALLLLSNITDAAPVSFTGLGDLPGQFFFSSAYGVSADGTVVVGASYSGSGREAFRWTSGSGIVGLGDLPGGGFSSIGYGVSADGSVVVGDGLSTSGQEAYRWTAGSGLVGLGDLPGGNFESQARGVSADGSVVVGKGSSASGYEAFRWTSSGGMVGLGDLPGGSFSSSAHSVSGDGSVIVGEGNSASGFEAFRWTSSGGMVGLGDLPGGGFSSSAQSVSADGAVVVGWGDSASGQEAFRWTSGSGMVGLGYLPGGFSSQAYGVSGDGSIVVGRSFTSQGREAFLWDDDNGMRNLKDILTLDYGLDLTGWTLDEARGITADGRAIVGTGTNPNGRSEAWVAVVPEPSSFVLAGFGVLDDLTFAWDLDGDGLFDDSVTNQGSGGLASDSVVFTVLFAPLSAFALALSIIPCAVASPTSTADELEAEGAALYDFRNDVESAFSALATELALIGGGFSPPGLEPIGNNLFAAGNELRLLNFSNAANAMEVEGAALYGFRNDVEDGFSALATEIALLGGGFSPPGLEPIGNNLFAAGNELGLLNFSDAANAMEAEGFFTEAYIQNDGTAVVGNGDYAETSYLYLGSTSAAGHLVIQSSNSGADLIVHDQMSLQGGSTLSLTGDYSNLSVSYDVSVSSGSSISQTGGFFDASSSPYFDLSGEYLLQGGSLWASRVSVEGELRQSGGYFDAYELSGGGLVEVSGGNAYVQNLNDAYGGIEVRGGSVDMAGEWVNSNVAVYDGDLELSANNFWSYNSSLTIEGGTVGTASAPDLILDSSNINLDGGVLNLTNLDLFESTYQQSSYLGNTPSAVIQSVQIYGSNSSFSVDGGELSIDYLLGDYSSQTSADIYGGDVSVSHAENLTINQSGGTLAIDNSAGGDLWIYGDFGTLAIGDAMDDGEVISTLNIAGGLLQNQINLDLGGDQVSEYDQILVDQFYEYNGGGTLSEVELFSLAILEVDFVNGFQPEIGDQFTIVANDTNLPIAATNSFASPHDPLVPLADGDIISSGYADYLISFNAGSSGNGIVLTVVSVPEPSGAILMLGGGGLLLCGLASRRRKRKKATY</sequence>
<dbReference type="InterPro" id="IPR016187">
    <property type="entry name" value="CTDL_fold"/>
</dbReference>
<keyword evidence="2" id="KW-0732">Signal</keyword>
<keyword evidence="6" id="KW-1185">Reference proteome</keyword>
<gene>
    <name evidence="5" type="ORF">SCF082_LOCUS36988</name>
</gene>
<dbReference type="NCBIfam" id="TIGR02913">
    <property type="entry name" value="HAF_rpt"/>
    <property type="match status" value="7"/>
</dbReference>
<comment type="caution">
    <text evidence="5">The sequence shown here is derived from an EMBL/GenBank/DDBJ whole genome shotgun (WGS) entry which is preliminary data.</text>
</comment>
<feature type="chain" id="PRO_5045037360" evidence="2">
    <location>
        <begin position="25"/>
        <end position="1951"/>
    </location>
</feature>
<feature type="domain" description="Sulfatase-modifying factor enzyme-like" evidence="3">
    <location>
        <begin position="54"/>
        <end position="294"/>
    </location>
</feature>
<dbReference type="Gene3D" id="3.90.1580.10">
    <property type="entry name" value="paralog of FGE (formylglycine-generating enzyme)"/>
    <property type="match status" value="1"/>
</dbReference>
<proteinExistence type="predicted"/>
<name>A0ABP0PN64_9DINO</name>
<dbReference type="InterPro" id="IPR042095">
    <property type="entry name" value="SUMF_sf"/>
</dbReference>
<evidence type="ECO:0000256" key="1">
    <source>
        <dbReference type="SAM" id="Phobius"/>
    </source>
</evidence>
<dbReference type="InterPro" id="IPR005532">
    <property type="entry name" value="SUMF_dom"/>
</dbReference>
<dbReference type="Proteomes" id="UP001642464">
    <property type="component" value="Unassembled WGS sequence"/>
</dbReference>
<evidence type="ECO:0000256" key="2">
    <source>
        <dbReference type="SAM" id="SignalP"/>
    </source>
</evidence>
<dbReference type="Pfam" id="PF03781">
    <property type="entry name" value="FGE-sulfatase"/>
    <property type="match status" value="1"/>
</dbReference>
<reference evidence="5 6" key="1">
    <citation type="submission" date="2024-02" db="EMBL/GenBank/DDBJ databases">
        <authorList>
            <person name="Chen Y."/>
            <person name="Shah S."/>
            <person name="Dougan E. K."/>
            <person name="Thang M."/>
            <person name="Chan C."/>
        </authorList>
    </citation>
    <scope>NUCLEOTIDE SEQUENCE [LARGE SCALE GENOMIC DNA]</scope>
</reference>
<accession>A0ABP0PN64</accession>
<dbReference type="NCBIfam" id="TIGR02595">
    <property type="entry name" value="PEP_CTERM"/>
    <property type="match status" value="1"/>
</dbReference>
<dbReference type="Pfam" id="PF07589">
    <property type="entry name" value="PEP-CTERM"/>
    <property type="match status" value="1"/>
</dbReference>
<evidence type="ECO:0000259" key="3">
    <source>
        <dbReference type="Pfam" id="PF03781"/>
    </source>
</evidence>
<keyword evidence="1" id="KW-0472">Membrane</keyword>
<dbReference type="PANTHER" id="PTHR23150:SF19">
    <property type="entry name" value="FORMYLGLYCINE-GENERATING ENZYME"/>
    <property type="match status" value="1"/>
</dbReference>
<dbReference type="PANTHER" id="PTHR23150">
    <property type="entry name" value="SULFATASE MODIFYING FACTOR 1, 2"/>
    <property type="match status" value="1"/>
</dbReference>
<keyword evidence="1" id="KW-0812">Transmembrane</keyword>
<dbReference type="InterPro" id="IPR014262">
    <property type="entry name" value="HAF_rpt"/>
</dbReference>
<dbReference type="EMBL" id="CAXAMM010037291">
    <property type="protein sequence ID" value="CAK9076913.1"/>
    <property type="molecule type" value="Genomic_DNA"/>
</dbReference>
<evidence type="ECO:0000313" key="5">
    <source>
        <dbReference type="EMBL" id="CAK9076913.1"/>
    </source>
</evidence>
<keyword evidence="1" id="KW-1133">Transmembrane helix</keyword>
<feature type="transmembrane region" description="Helical" evidence="1">
    <location>
        <begin position="1924"/>
        <end position="1941"/>
    </location>
</feature>
<feature type="domain" description="Ice-binding protein C-terminal" evidence="4">
    <location>
        <begin position="295"/>
        <end position="319"/>
    </location>
</feature>
<feature type="signal peptide" evidence="2">
    <location>
        <begin position="1"/>
        <end position="24"/>
    </location>
</feature>
<evidence type="ECO:0000313" key="6">
    <source>
        <dbReference type="Proteomes" id="UP001642464"/>
    </source>
</evidence>